<name>A0A0F9THJ4_9ZZZZ</name>
<gene>
    <name evidence="1" type="ORF">LCGC14_0728160</name>
</gene>
<organism evidence="1">
    <name type="scientific">marine sediment metagenome</name>
    <dbReference type="NCBI Taxonomy" id="412755"/>
    <lineage>
        <taxon>unclassified sequences</taxon>
        <taxon>metagenomes</taxon>
        <taxon>ecological metagenomes</taxon>
    </lineage>
</organism>
<evidence type="ECO:0000313" key="1">
    <source>
        <dbReference type="EMBL" id="KKN40933.1"/>
    </source>
</evidence>
<proteinExistence type="predicted"/>
<dbReference type="AlphaFoldDB" id="A0A0F9THJ4"/>
<comment type="caution">
    <text evidence="1">The sequence shown here is derived from an EMBL/GenBank/DDBJ whole genome shotgun (WGS) entry which is preliminary data.</text>
</comment>
<reference evidence="1" key="1">
    <citation type="journal article" date="2015" name="Nature">
        <title>Complex archaea that bridge the gap between prokaryotes and eukaryotes.</title>
        <authorList>
            <person name="Spang A."/>
            <person name="Saw J.H."/>
            <person name="Jorgensen S.L."/>
            <person name="Zaremba-Niedzwiedzka K."/>
            <person name="Martijn J."/>
            <person name="Lind A.E."/>
            <person name="van Eijk R."/>
            <person name="Schleper C."/>
            <person name="Guy L."/>
            <person name="Ettema T.J."/>
        </authorList>
    </citation>
    <scope>NUCLEOTIDE SEQUENCE</scope>
</reference>
<protein>
    <submittedName>
        <fullName evidence="1">Uncharacterized protein</fullName>
    </submittedName>
</protein>
<accession>A0A0F9THJ4</accession>
<sequence>MRTRETEKVLNVLTNPKTRLAFAVRLSIQHCQNKIDGKSEGEFPLCVMWGKDDYGLQNCVNDELCFCPVYDVTGDIWCTHAPAEAAKKLLRSSESGLTTRQRRHFRKLHWKQMKVLLEAIRDQKVGLYE</sequence>
<dbReference type="EMBL" id="LAZR01001677">
    <property type="protein sequence ID" value="KKN40933.1"/>
    <property type="molecule type" value="Genomic_DNA"/>
</dbReference>